<name>A0ABW4KRR0_9BURK</name>
<gene>
    <name evidence="7" type="ORF">ACFSF0_02815</name>
</gene>
<dbReference type="InterPro" id="IPR036259">
    <property type="entry name" value="MFS_trans_sf"/>
</dbReference>
<evidence type="ECO:0000256" key="5">
    <source>
        <dbReference type="SAM" id="Phobius"/>
    </source>
</evidence>
<dbReference type="PANTHER" id="PTHR23526">
    <property type="entry name" value="INTEGRAL MEMBRANE TRANSPORT PROTEIN-RELATED"/>
    <property type="match status" value="1"/>
</dbReference>
<dbReference type="PANTHER" id="PTHR23526:SF4">
    <property type="entry name" value="INTEGRAL MEMBRANE TRANSPORT PROTEIN"/>
    <property type="match status" value="1"/>
</dbReference>
<dbReference type="EMBL" id="JBHUEJ010000007">
    <property type="protein sequence ID" value="MFD1709526.1"/>
    <property type="molecule type" value="Genomic_DNA"/>
</dbReference>
<accession>A0ABW4KRR0</accession>
<protein>
    <submittedName>
        <fullName evidence="7">MFS transporter</fullName>
    </submittedName>
</protein>
<dbReference type="InterPro" id="IPR011701">
    <property type="entry name" value="MFS"/>
</dbReference>
<organism evidence="7 8">
    <name type="scientific">Ottowia flava</name>
    <dbReference type="NCBI Taxonomy" id="2675430"/>
    <lineage>
        <taxon>Bacteria</taxon>
        <taxon>Pseudomonadati</taxon>
        <taxon>Pseudomonadota</taxon>
        <taxon>Betaproteobacteria</taxon>
        <taxon>Burkholderiales</taxon>
        <taxon>Comamonadaceae</taxon>
        <taxon>Ottowia</taxon>
    </lineage>
</organism>
<keyword evidence="2 5" id="KW-0812">Transmembrane</keyword>
<feature type="transmembrane region" description="Helical" evidence="5">
    <location>
        <begin position="279"/>
        <end position="297"/>
    </location>
</feature>
<feature type="transmembrane region" description="Helical" evidence="5">
    <location>
        <begin position="350"/>
        <end position="378"/>
    </location>
</feature>
<dbReference type="SUPFAM" id="SSF103473">
    <property type="entry name" value="MFS general substrate transporter"/>
    <property type="match status" value="1"/>
</dbReference>
<evidence type="ECO:0000256" key="2">
    <source>
        <dbReference type="ARBA" id="ARBA00022692"/>
    </source>
</evidence>
<feature type="transmembrane region" description="Helical" evidence="5">
    <location>
        <begin position="244"/>
        <end position="267"/>
    </location>
</feature>
<dbReference type="RefSeq" id="WP_147913319.1">
    <property type="nucleotide sequence ID" value="NZ_JBHUEJ010000007.1"/>
</dbReference>
<sequence>MTGRELLRLMLAQICVHTAMTGTRLAAPLLALQQGYSAAAVGVLLALYALSGVFLALPAGRLADRRGLHLPMQLAVGAAVLGAGMAAAFPVYSVLCVSALLTGASAGAMQIAMQRHVGRSARGPDELKHLFSWIAVAPPTANFLGPFAAGLLIDFAGPQPADMVGFRAAFALMALLPLVGWLLARGAPESEALAGSAAEQTKSSAFELVALPGIRRLLFANLLQAAAWDAHTFVLPILGHERGMAASTIGVLLGSFAVAAAVVRVALPRLTANVPEWRVIYFATLVAAVALLVYPLMPDAWTMGMCSVVLGLALGAVQPMVLVLLHRVAPPARQGEAMALRMMTMNFSSFLLPMLFGSIGAVTGVAGLFWLVAGVVAIGAREVPGLREVDAPGTPPSSKI</sequence>
<evidence type="ECO:0000313" key="8">
    <source>
        <dbReference type="Proteomes" id="UP001597304"/>
    </source>
</evidence>
<keyword evidence="3 5" id="KW-1133">Transmembrane helix</keyword>
<feature type="transmembrane region" description="Helical" evidence="5">
    <location>
        <begin position="309"/>
        <end position="329"/>
    </location>
</feature>
<evidence type="ECO:0000256" key="1">
    <source>
        <dbReference type="ARBA" id="ARBA00004141"/>
    </source>
</evidence>
<feature type="domain" description="Major facilitator superfamily (MFS) profile" evidence="6">
    <location>
        <begin position="1"/>
        <end position="391"/>
    </location>
</feature>
<evidence type="ECO:0000256" key="3">
    <source>
        <dbReference type="ARBA" id="ARBA00022989"/>
    </source>
</evidence>
<feature type="transmembrane region" description="Helical" evidence="5">
    <location>
        <begin position="36"/>
        <end position="56"/>
    </location>
</feature>
<feature type="transmembrane region" description="Helical" evidence="5">
    <location>
        <begin position="68"/>
        <end position="85"/>
    </location>
</feature>
<comment type="caution">
    <text evidence="7">The sequence shown here is derived from an EMBL/GenBank/DDBJ whole genome shotgun (WGS) entry which is preliminary data.</text>
</comment>
<dbReference type="InterPro" id="IPR020846">
    <property type="entry name" value="MFS_dom"/>
</dbReference>
<dbReference type="PROSITE" id="PS50850">
    <property type="entry name" value="MFS"/>
    <property type="match status" value="1"/>
</dbReference>
<feature type="transmembrane region" description="Helical" evidence="5">
    <location>
        <begin position="165"/>
        <end position="184"/>
    </location>
</feature>
<proteinExistence type="predicted"/>
<reference evidence="8" key="1">
    <citation type="journal article" date="2019" name="Int. J. Syst. Evol. Microbiol.">
        <title>The Global Catalogue of Microorganisms (GCM) 10K type strain sequencing project: providing services to taxonomists for standard genome sequencing and annotation.</title>
        <authorList>
            <consortium name="The Broad Institute Genomics Platform"/>
            <consortium name="The Broad Institute Genome Sequencing Center for Infectious Disease"/>
            <person name="Wu L."/>
            <person name="Ma J."/>
        </authorList>
    </citation>
    <scope>NUCLEOTIDE SEQUENCE [LARGE SCALE GENOMIC DNA]</scope>
    <source>
        <strain evidence="8">LMG 29247</strain>
    </source>
</reference>
<evidence type="ECO:0000259" key="6">
    <source>
        <dbReference type="PROSITE" id="PS50850"/>
    </source>
</evidence>
<comment type="subcellular location">
    <subcellularLocation>
        <location evidence="1">Membrane</location>
        <topology evidence="1">Multi-pass membrane protein</topology>
    </subcellularLocation>
</comment>
<feature type="transmembrane region" description="Helical" evidence="5">
    <location>
        <begin position="130"/>
        <end position="153"/>
    </location>
</feature>
<evidence type="ECO:0000256" key="4">
    <source>
        <dbReference type="ARBA" id="ARBA00023136"/>
    </source>
</evidence>
<keyword evidence="4 5" id="KW-0472">Membrane</keyword>
<dbReference type="InterPro" id="IPR052528">
    <property type="entry name" value="Sugar_transport-like"/>
</dbReference>
<dbReference type="InterPro" id="IPR001958">
    <property type="entry name" value="Tet-R_TetA/multi-R_MdtG-like"/>
</dbReference>
<evidence type="ECO:0000313" key="7">
    <source>
        <dbReference type="EMBL" id="MFD1709526.1"/>
    </source>
</evidence>
<dbReference type="Pfam" id="PF07690">
    <property type="entry name" value="MFS_1"/>
    <property type="match status" value="1"/>
</dbReference>
<dbReference type="PRINTS" id="PR01035">
    <property type="entry name" value="TCRTETA"/>
</dbReference>
<keyword evidence="8" id="KW-1185">Reference proteome</keyword>
<dbReference type="Proteomes" id="UP001597304">
    <property type="component" value="Unassembled WGS sequence"/>
</dbReference>
<dbReference type="Gene3D" id="1.20.1250.20">
    <property type="entry name" value="MFS general substrate transporter like domains"/>
    <property type="match status" value="1"/>
</dbReference>